<accession>A0A397VFE2</accession>
<protein>
    <submittedName>
        <fullName evidence="1">Uncharacterized protein</fullName>
    </submittedName>
</protein>
<gene>
    <name evidence="1" type="ORF">C2G38_2244469</name>
</gene>
<reference evidence="1 2" key="1">
    <citation type="submission" date="2018-06" db="EMBL/GenBank/DDBJ databases">
        <title>Comparative genomics reveals the genomic features of Rhizophagus irregularis, R. cerebriforme, R. diaphanum and Gigaspora rosea, and their symbiotic lifestyle signature.</title>
        <authorList>
            <person name="Morin E."/>
            <person name="San Clemente H."/>
            <person name="Chen E.C.H."/>
            <person name="De La Providencia I."/>
            <person name="Hainaut M."/>
            <person name="Kuo A."/>
            <person name="Kohler A."/>
            <person name="Murat C."/>
            <person name="Tang N."/>
            <person name="Roy S."/>
            <person name="Loubradou J."/>
            <person name="Henrissat B."/>
            <person name="Grigoriev I.V."/>
            <person name="Corradi N."/>
            <person name="Roux C."/>
            <person name="Martin F.M."/>
        </authorList>
    </citation>
    <scope>NUCLEOTIDE SEQUENCE [LARGE SCALE GENOMIC DNA]</scope>
    <source>
        <strain evidence="1 2">DAOM 194757</strain>
    </source>
</reference>
<name>A0A397VFE2_9GLOM</name>
<evidence type="ECO:0000313" key="2">
    <source>
        <dbReference type="Proteomes" id="UP000266673"/>
    </source>
</evidence>
<evidence type="ECO:0000313" key="1">
    <source>
        <dbReference type="EMBL" id="RIB20551.1"/>
    </source>
</evidence>
<organism evidence="1 2">
    <name type="scientific">Gigaspora rosea</name>
    <dbReference type="NCBI Taxonomy" id="44941"/>
    <lineage>
        <taxon>Eukaryota</taxon>
        <taxon>Fungi</taxon>
        <taxon>Fungi incertae sedis</taxon>
        <taxon>Mucoromycota</taxon>
        <taxon>Glomeromycotina</taxon>
        <taxon>Glomeromycetes</taxon>
        <taxon>Diversisporales</taxon>
        <taxon>Gigasporaceae</taxon>
        <taxon>Gigaspora</taxon>
    </lineage>
</organism>
<dbReference type="AlphaFoldDB" id="A0A397VFE2"/>
<proteinExistence type="predicted"/>
<sequence length="160" mass="18739">MKKNDSLQNNGKRFHLDQTANSYIIKEMECNNVEDDSPDRKKPSLIKVETNKEKISIEKKIFLELLNQHIYPLCKPFRELCKEKTKELFNKIDSNTTIKLDLSTNIIEYLQDLLSGDIKSALSKIEKPLNDESQLLLWVREVCCHFLLYYYHGGLQVDSE</sequence>
<dbReference type="OrthoDB" id="2423099at2759"/>
<comment type="caution">
    <text evidence="1">The sequence shown here is derived from an EMBL/GenBank/DDBJ whole genome shotgun (WGS) entry which is preliminary data.</text>
</comment>
<dbReference type="Proteomes" id="UP000266673">
    <property type="component" value="Unassembled WGS sequence"/>
</dbReference>
<dbReference type="EMBL" id="QKWP01000410">
    <property type="protein sequence ID" value="RIB20551.1"/>
    <property type="molecule type" value="Genomic_DNA"/>
</dbReference>
<keyword evidence="2" id="KW-1185">Reference proteome</keyword>